<name>A0A150XFN5_9BACT</name>
<protein>
    <submittedName>
        <fullName evidence="1">Uncharacterized protein</fullName>
    </submittedName>
</protein>
<evidence type="ECO:0000313" key="1">
    <source>
        <dbReference type="EMBL" id="KYG77531.1"/>
    </source>
</evidence>
<proteinExistence type="predicted"/>
<gene>
    <name evidence="1" type="ORF">AWW68_01805</name>
</gene>
<evidence type="ECO:0000313" key="2">
    <source>
        <dbReference type="Proteomes" id="UP000075606"/>
    </source>
</evidence>
<accession>A0A150XFN5</accession>
<reference evidence="1 2" key="1">
    <citation type="submission" date="2016-01" db="EMBL/GenBank/DDBJ databases">
        <title>Genome sequencing of Roseivirga spongicola UST030701-084.</title>
        <authorList>
            <person name="Selvaratnam C."/>
            <person name="Thevarajoo S."/>
            <person name="Goh K.M."/>
            <person name="Ee R."/>
            <person name="Chan K.-G."/>
            <person name="Chong C.S."/>
        </authorList>
    </citation>
    <scope>NUCLEOTIDE SEQUENCE [LARGE SCALE GENOMIC DNA]</scope>
    <source>
        <strain evidence="1 2">UST030701-084</strain>
    </source>
</reference>
<organism evidence="1 2">
    <name type="scientific">Roseivirga spongicola</name>
    <dbReference type="NCBI Taxonomy" id="333140"/>
    <lineage>
        <taxon>Bacteria</taxon>
        <taxon>Pseudomonadati</taxon>
        <taxon>Bacteroidota</taxon>
        <taxon>Cytophagia</taxon>
        <taxon>Cytophagales</taxon>
        <taxon>Roseivirgaceae</taxon>
        <taxon>Roseivirga</taxon>
    </lineage>
</organism>
<comment type="caution">
    <text evidence="1">The sequence shown here is derived from an EMBL/GenBank/DDBJ whole genome shotgun (WGS) entry which is preliminary data.</text>
</comment>
<dbReference type="AlphaFoldDB" id="A0A150XFN5"/>
<keyword evidence="2" id="KW-1185">Reference proteome</keyword>
<dbReference type="STRING" id="333140.AWW68_01805"/>
<dbReference type="Proteomes" id="UP000075606">
    <property type="component" value="Unassembled WGS sequence"/>
</dbReference>
<dbReference type="EMBL" id="LRPC01000001">
    <property type="protein sequence ID" value="KYG77531.1"/>
    <property type="molecule type" value="Genomic_DNA"/>
</dbReference>
<sequence>MGGFTGGNLVEPKVVNLSKLNDGQYVRMTELIDEIKQSRSNGECIQGDFFYEISIAFNSSSRFFTVYKGKSFTPHPKCILEIEEMAEQQDLRF</sequence>